<dbReference type="EnsemblPlants" id="AVESA.00010b.r2.4AG0617690.1">
    <property type="protein sequence ID" value="AVESA.00010b.r2.4AG0617690.1.CDS"/>
    <property type="gene ID" value="AVESA.00010b.r2.4AG0617690"/>
</dbReference>
<reference evidence="1" key="2">
    <citation type="submission" date="2025-09" db="UniProtKB">
        <authorList>
            <consortium name="EnsemblPlants"/>
        </authorList>
    </citation>
    <scope>IDENTIFICATION</scope>
</reference>
<sequence>MMDPAEIAHGADPIPSTTCVDAKSMWCSTMPADPISKALDDDDNNSFSMAATPPLDDENLLQEILLRLPPQPSSLPRASVACKRWHTILSDPGFLTRFRKHHHEPPLLGFFTGITGSHFVPFLDTKPDRIPAQRFSLWLRHWDWYFMGCRHGLAAVINRSKREAVVWDPLSAQQHRVTFPPGLRSKFRHAAVLCADAEDGHVHGDCFSSPFKLVLVSVGEIQTFACLYESISGVWGNIVSTVTTDEILRIRPSILIGNALFWLLRGGGVLMFDTESQSLSVIEKPVDARATDCFSFQLLRTDDSALGFAVLSELSIQLWKRKLNCDDVVEWVLLQKIVQLEGLFPREMYSGLKVAKMVGYDEDSNVIVLATYIGDFMLQLESMQFKTISKRNCWSIKIHYPYRNFYTAVRGDAGGGSGGAVNFNT</sequence>
<reference evidence="1" key="1">
    <citation type="submission" date="2021-05" db="EMBL/GenBank/DDBJ databases">
        <authorList>
            <person name="Scholz U."/>
            <person name="Mascher M."/>
            <person name="Fiebig A."/>
        </authorList>
    </citation>
    <scope>NUCLEOTIDE SEQUENCE [LARGE SCALE GENOMIC DNA]</scope>
</reference>
<organism evidence="1 2">
    <name type="scientific">Avena sativa</name>
    <name type="common">Oat</name>
    <dbReference type="NCBI Taxonomy" id="4498"/>
    <lineage>
        <taxon>Eukaryota</taxon>
        <taxon>Viridiplantae</taxon>
        <taxon>Streptophyta</taxon>
        <taxon>Embryophyta</taxon>
        <taxon>Tracheophyta</taxon>
        <taxon>Spermatophyta</taxon>
        <taxon>Magnoliopsida</taxon>
        <taxon>Liliopsida</taxon>
        <taxon>Poales</taxon>
        <taxon>Poaceae</taxon>
        <taxon>BOP clade</taxon>
        <taxon>Pooideae</taxon>
        <taxon>Poodae</taxon>
        <taxon>Poeae</taxon>
        <taxon>Poeae Chloroplast Group 1 (Aveneae type)</taxon>
        <taxon>Aveninae</taxon>
        <taxon>Avena</taxon>
    </lineage>
</organism>
<name>A0ACD5WH45_AVESA</name>
<protein>
    <submittedName>
        <fullName evidence="1">Uncharacterized protein</fullName>
    </submittedName>
</protein>
<dbReference type="Proteomes" id="UP001732700">
    <property type="component" value="Chromosome 4A"/>
</dbReference>
<proteinExistence type="predicted"/>
<keyword evidence="2" id="KW-1185">Reference proteome</keyword>
<evidence type="ECO:0000313" key="1">
    <source>
        <dbReference type="EnsemblPlants" id="AVESA.00010b.r2.4AG0617690.1.CDS"/>
    </source>
</evidence>
<evidence type="ECO:0000313" key="2">
    <source>
        <dbReference type="Proteomes" id="UP001732700"/>
    </source>
</evidence>
<accession>A0ACD5WH45</accession>